<dbReference type="PANTHER" id="PTHR32089">
    <property type="entry name" value="METHYL-ACCEPTING CHEMOTAXIS PROTEIN MCPB"/>
    <property type="match status" value="1"/>
</dbReference>
<evidence type="ECO:0000256" key="10">
    <source>
        <dbReference type="PROSITE-ProRule" id="PRU00284"/>
    </source>
</evidence>
<dbReference type="PRINTS" id="PR00260">
    <property type="entry name" value="CHEMTRNSDUCR"/>
</dbReference>
<evidence type="ECO:0000256" key="4">
    <source>
        <dbReference type="ARBA" id="ARBA00022500"/>
    </source>
</evidence>
<evidence type="ECO:0000259" key="12">
    <source>
        <dbReference type="PROSITE" id="PS50111"/>
    </source>
</evidence>
<feature type="domain" description="HAMP" evidence="13">
    <location>
        <begin position="207"/>
        <end position="259"/>
    </location>
</feature>
<dbReference type="GO" id="GO:0006935">
    <property type="term" value="P:chemotaxis"/>
    <property type="evidence" value="ECO:0007669"/>
    <property type="project" value="UniProtKB-KW"/>
</dbReference>
<dbReference type="Pfam" id="PF00672">
    <property type="entry name" value="HAMP"/>
    <property type="match status" value="1"/>
</dbReference>
<dbReference type="Pfam" id="PF00015">
    <property type="entry name" value="MCPsignal"/>
    <property type="match status" value="1"/>
</dbReference>
<feature type="domain" description="Methyl-accepting transducer" evidence="12">
    <location>
        <begin position="264"/>
        <end position="500"/>
    </location>
</feature>
<evidence type="ECO:0000256" key="1">
    <source>
        <dbReference type="ARBA" id="ARBA00004651"/>
    </source>
</evidence>
<evidence type="ECO:0008006" key="15">
    <source>
        <dbReference type="Google" id="ProtNLM"/>
    </source>
</evidence>
<evidence type="ECO:0000259" key="13">
    <source>
        <dbReference type="PROSITE" id="PS50885"/>
    </source>
</evidence>
<evidence type="ECO:0000256" key="2">
    <source>
        <dbReference type="ARBA" id="ARBA00022475"/>
    </source>
</evidence>
<dbReference type="Pfam" id="PF12729">
    <property type="entry name" value="4HB_MCP_1"/>
    <property type="match status" value="1"/>
</dbReference>
<evidence type="ECO:0000313" key="14">
    <source>
        <dbReference type="EMBL" id="VVM12023.1"/>
    </source>
</evidence>
<dbReference type="InterPro" id="IPR004089">
    <property type="entry name" value="MCPsignal_dom"/>
</dbReference>
<dbReference type="EMBL" id="LR700639">
    <property type="protein sequence ID" value="VVM12023.1"/>
    <property type="molecule type" value="Genomic_DNA"/>
</dbReference>
<dbReference type="InterPro" id="IPR024478">
    <property type="entry name" value="HlyB_4HB_MCP"/>
</dbReference>
<dbReference type="CDD" id="cd06225">
    <property type="entry name" value="HAMP"/>
    <property type="match status" value="1"/>
</dbReference>
<sequence length="536" mass="57325">MKIALRSAFGFGLVGLLVVLLGLFSLSQMRDMANQSDEVDKKWLPSILALGDLQTTMSEIRVATYRVMLLDSADQVKASQRAFSQLREKIQADNALYTSKLAVDAERVTFERFKAVQAQYLQTQQQVLALAARGERPQALALLNGELIALGDRLSSELANLLVINTQEADDAATSSDATYTSAVKWVFIAMLLATLLTALLATLFTRSIVVPLHQAVSIAEQVAKGDLTVKIVVEGQDEPAQLLRALETMQSDLRETIHQITDSSNQLASAAEELSAVTEESTRALHEQNGEIEQAATAVNQMTAAVDEVARNAITTADASRDGDTLAGNGHSHVMDTVASISLLAEEVTSATGEIQSLADSVQDITKVLDVIRAIAEQTNLLALNAAIEAARAGEAGRGFAVVADEVRALAHRTQQSTQEIEQMVSGVQKGSTQAVSAMHSSNERARSTLTVAHSAGESLEQITHAITRITEGNLIIASASEEQAQVAREVDRNLTNIRDLSAQTAAGANQTTAASQELSRLAVDLNTMIAKFVV</sequence>
<keyword evidence="4" id="KW-0145">Chemotaxis</keyword>
<dbReference type="SMART" id="SM00283">
    <property type="entry name" value="MA"/>
    <property type="match status" value="1"/>
</dbReference>
<dbReference type="InterPro" id="IPR003660">
    <property type="entry name" value="HAMP_dom"/>
</dbReference>
<dbReference type="SUPFAM" id="SSF58104">
    <property type="entry name" value="Methyl-accepting chemotaxis protein (MCP) signaling domain"/>
    <property type="match status" value="1"/>
</dbReference>
<proteinExistence type="inferred from homology"/>
<evidence type="ECO:0000256" key="3">
    <source>
        <dbReference type="ARBA" id="ARBA00022481"/>
    </source>
</evidence>
<comment type="subcellular location">
    <subcellularLocation>
        <location evidence="1">Cell membrane</location>
        <topology evidence="1">Multi-pass membrane protein</topology>
    </subcellularLocation>
</comment>
<accession>A0A5E7R575</accession>
<dbReference type="FunFam" id="1.10.287.950:FF:000001">
    <property type="entry name" value="Methyl-accepting chemotaxis sensory transducer"/>
    <property type="match status" value="1"/>
</dbReference>
<dbReference type="GO" id="GO:0005886">
    <property type="term" value="C:plasma membrane"/>
    <property type="evidence" value="ECO:0007669"/>
    <property type="project" value="UniProtKB-SubCell"/>
</dbReference>
<dbReference type="InterPro" id="IPR004090">
    <property type="entry name" value="Chemotax_Me-accpt_rcpt"/>
</dbReference>
<keyword evidence="2" id="KW-1003">Cell membrane</keyword>
<reference evidence="14" key="1">
    <citation type="submission" date="2019-09" db="EMBL/GenBank/DDBJ databases">
        <authorList>
            <person name="Chandra G."/>
            <person name="Truman W A."/>
        </authorList>
    </citation>
    <scope>NUCLEOTIDE SEQUENCE</scope>
    <source>
        <strain evidence="14">PS683</strain>
    </source>
</reference>
<gene>
    <name evidence="14" type="ORF">PS683_00297</name>
</gene>
<evidence type="ECO:0000256" key="7">
    <source>
        <dbReference type="ARBA" id="ARBA00023136"/>
    </source>
</evidence>
<name>A0A5E7R575_PSEFL</name>
<feature type="transmembrane region" description="Helical" evidence="11">
    <location>
        <begin position="6"/>
        <end position="26"/>
    </location>
</feature>
<dbReference type="PANTHER" id="PTHR32089:SF120">
    <property type="entry name" value="METHYL-ACCEPTING CHEMOTAXIS PROTEIN TLPQ"/>
    <property type="match status" value="1"/>
</dbReference>
<keyword evidence="6 11" id="KW-1133">Transmembrane helix</keyword>
<keyword evidence="7 11" id="KW-0472">Membrane</keyword>
<comment type="similarity">
    <text evidence="9">Belongs to the methyl-accepting chemotaxis (MCP) protein family.</text>
</comment>
<evidence type="ECO:0000256" key="6">
    <source>
        <dbReference type="ARBA" id="ARBA00022989"/>
    </source>
</evidence>
<feature type="transmembrane region" description="Helical" evidence="11">
    <location>
        <begin position="186"/>
        <end position="205"/>
    </location>
</feature>
<evidence type="ECO:0000256" key="5">
    <source>
        <dbReference type="ARBA" id="ARBA00022692"/>
    </source>
</evidence>
<protein>
    <recommendedName>
        <fullName evidence="15">Methyl-accepting chemotaxis protein</fullName>
    </recommendedName>
</protein>
<dbReference type="CDD" id="cd11386">
    <property type="entry name" value="MCP_signal"/>
    <property type="match status" value="1"/>
</dbReference>
<dbReference type="GO" id="GO:0007165">
    <property type="term" value="P:signal transduction"/>
    <property type="evidence" value="ECO:0007669"/>
    <property type="project" value="UniProtKB-KW"/>
</dbReference>
<dbReference type="Gene3D" id="1.10.287.950">
    <property type="entry name" value="Methyl-accepting chemotaxis protein"/>
    <property type="match status" value="1"/>
</dbReference>
<keyword evidence="5 11" id="KW-0812">Transmembrane</keyword>
<evidence type="ECO:0000256" key="8">
    <source>
        <dbReference type="ARBA" id="ARBA00023224"/>
    </source>
</evidence>
<dbReference type="GO" id="GO:0004888">
    <property type="term" value="F:transmembrane signaling receptor activity"/>
    <property type="evidence" value="ECO:0007669"/>
    <property type="project" value="InterPro"/>
</dbReference>
<evidence type="ECO:0000256" key="11">
    <source>
        <dbReference type="SAM" id="Phobius"/>
    </source>
</evidence>
<evidence type="ECO:0000256" key="9">
    <source>
        <dbReference type="ARBA" id="ARBA00029447"/>
    </source>
</evidence>
<dbReference type="AlphaFoldDB" id="A0A5E7R575"/>
<organism evidence="14">
    <name type="scientific">Pseudomonas fluorescens</name>
    <dbReference type="NCBI Taxonomy" id="294"/>
    <lineage>
        <taxon>Bacteria</taxon>
        <taxon>Pseudomonadati</taxon>
        <taxon>Pseudomonadota</taxon>
        <taxon>Gammaproteobacteria</taxon>
        <taxon>Pseudomonadales</taxon>
        <taxon>Pseudomonadaceae</taxon>
        <taxon>Pseudomonas</taxon>
    </lineage>
</organism>
<dbReference type="Gene3D" id="6.10.340.10">
    <property type="match status" value="1"/>
</dbReference>
<keyword evidence="3" id="KW-0488">Methylation</keyword>
<dbReference type="PROSITE" id="PS50111">
    <property type="entry name" value="CHEMOTAXIS_TRANSDUC_2"/>
    <property type="match status" value="1"/>
</dbReference>
<keyword evidence="8 10" id="KW-0807">Transducer</keyword>
<dbReference type="PROSITE" id="PS50885">
    <property type="entry name" value="HAMP"/>
    <property type="match status" value="1"/>
</dbReference>
<dbReference type="SMART" id="SM00304">
    <property type="entry name" value="HAMP"/>
    <property type="match status" value="2"/>
</dbReference>